<evidence type="ECO:0000313" key="3">
    <source>
        <dbReference type="Proteomes" id="UP001198565"/>
    </source>
</evidence>
<keyword evidence="3" id="KW-1185">Reference proteome</keyword>
<dbReference type="Proteomes" id="UP001198565">
    <property type="component" value="Unassembled WGS sequence"/>
</dbReference>
<sequence length="147" mass="16564">MTVTQEAPAIGSVELYQQVQQYYARQMQLLDSGRVEEWAQTFTADGVFAANAHPEPTVGREAIAKVAGQVVADYNERRIQRRHWLGMVNIERQEGGSVFARCYALVFETPHGGQAYVKASTTCEDELVHEGGEWLVKHRLITRDDLI</sequence>
<accession>A0ABS7QT86</accession>
<dbReference type="SUPFAM" id="SSF54427">
    <property type="entry name" value="NTF2-like"/>
    <property type="match status" value="1"/>
</dbReference>
<dbReference type="InterPro" id="IPR037401">
    <property type="entry name" value="SnoaL-like"/>
</dbReference>
<evidence type="ECO:0000313" key="2">
    <source>
        <dbReference type="EMBL" id="MBY8886400.1"/>
    </source>
</evidence>
<organism evidence="2 3">
    <name type="scientific">Streptantibioticus parmotrematis</name>
    <dbReference type="NCBI Taxonomy" id="2873249"/>
    <lineage>
        <taxon>Bacteria</taxon>
        <taxon>Bacillati</taxon>
        <taxon>Actinomycetota</taxon>
        <taxon>Actinomycetes</taxon>
        <taxon>Kitasatosporales</taxon>
        <taxon>Streptomycetaceae</taxon>
        <taxon>Streptantibioticus</taxon>
    </lineage>
</organism>
<comment type="caution">
    <text evidence="2">The sequence shown here is derived from an EMBL/GenBank/DDBJ whole genome shotgun (WGS) entry which is preliminary data.</text>
</comment>
<dbReference type="InterPro" id="IPR032710">
    <property type="entry name" value="NTF2-like_dom_sf"/>
</dbReference>
<protein>
    <submittedName>
        <fullName evidence="2">Nuclear transport factor 2 family protein</fullName>
    </submittedName>
</protein>
<dbReference type="EMBL" id="JAINVZ010000010">
    <property type="protein sequence ID" value="MBY8886400.1"/>
    <property type="molecule type" value="Genomic_DNA"/>
</dbReference>
<dbReference type="Pfam" id="PF13577">
    <property type="entry name" value="SnoaL_4"/>
    <property type="match status" value="1"/>
</dbReference>
<proteinExistence type="predicted"/>
<name>A0ABS7QT86_9ACTN</name>
<dbReference type="Gene3D" id="3.10.450.50">
    <property type="match status" value="1"/>
</dbReference>
<feature type="domain" description="SnoaL-like" evidence="1">
    <location>
        <begin position="13"/>
        <end position="139"/>
    </location>
</feature>
<gene>
    <name evidence="2" type="ORF">K7472_16215</name>
</gene>
<dbReference type="RefSeq" id="WP_222978603.1">
    <property type="nucleotide sequence ID" value="NZ_JAINVZ010000010.1"/>
</dbReference>
<evidence type="ECO:0000259" key="1">
    <source>
        <dbReference type="Pfam" id="PF13577"/>
    </source>
</evidence>
<reference evidence="2 3" key="1">
    <citation type="submission" date="2021-08" db="EMBL/GenBank/DDBJ databases">
        <title>Streptomyces sp. PTM05 isolated from lichen.</title>
        <authorList>
            <person name="Somphong A."/>
            <person name="Phongsopitanun W."/>
            <person name="Tanasupawat S."/>
        </authorList>
    </citation>
    <scope>NUCLEOTIDE SEQUENCE [LARGE SCALE GENOMIC DNA]</scope>
    <source>
        <strain evidence="2 3">Ptm05</strain>
    </source>
</reference>